<dbReference type="Proteomes" id="UP000288716">
    <property type="component" value="Unassembled WGS sequence"/>
</dbReference>
<dbReference type="InterPro" id="IPR002906">
    <property type="entry name" value="Ribosomal_eS31"/>
</dbReference>
<evidence type="ECO:0000256" key="2">
    <source>
        <dbReference type="ARBA" id="ARBA00022980"/>
    </source>
</evidence>
<dbReference type="Pfam" id="PF01599">
    <property type="entry name" value="Ribosomal_S27"/>
    <property type="match status" value="1"/>
</dbReference>
<gene>
    <name evidence="5" type="ORF">B4U80_07122</name>
</gene>
<dbReference type="SMART" id="SM01402">
    <property type="entry name" value="Ribosomal_S27"/>
    <property type="match status" value="1"/>
</dbReference>
<evidence type="ECO:0000259" key="4">
    <source>
        <dbReference type="SMART" id="SM01402"/>
    </source>
</evidence>
<dbReference type="OrthoDB" id="428577at2759"/>
<keyword evidence="2" id="KW-0689">Ribosomal protein</keyword>
<dbReference type="Gene3D" id="6.20.50.150">
    <property type="match status" value="1"/>
</dbReference>
<dbReference type="STRING" id="299467.A0A443RYN2"/>
<dbReference type="AlphaFoldDB" id="A0A443RYN2"/>
<dbReference type="GO" id="GO:1990904">
    <property type="term" value="C:ribonucleoprotein complex"/>
    <property type="evidence" value="ECO:0007669"/>
    <property type="project" value="UniProtKB-KW"/>
</dbReference>
<dbReference type="GO" id="GO:0003735">
    <property type="term" value="F:structural constituent of ribosome"/>
    <property type="evidence" value="ECO:0007669"/>
    <property type="project" value="InterPro"/>
</dbReference>
<comment type="caution">
    <text evidence="5">The sequence shown here is derived from an EMBL/GenBank/DDBJ whole genome shotgun (WGS) entry which is preliminary data.</text>
</comment>
<dbReference type="GO" id="GO:0005840">
    <property type="term" value="C:ribosome"/>
    <property type="evidence" value="ECO:0007669"/>
    <property type="project" value="UniProtKB-KW"/>
</dbReference>
<reference evidence="5 6" key="1">
    <citation type="journal article" date="2018" name="Gigascience">
        <title>Genomes of trombidid mites reveal novel predicted allergens and laterally-transferred genes associated with secondary metabolism.</title>
        <authorList>
            <person name="Dong X."/>
            <person name="Chaisiri K."/>
            <person name="Xia D."/>
            <person name="Armstrong S.D."/>
            <person name="Fang Y."/>
            <person name="Donnelly M.J."/>
            <person name="Kadowaki T."/>
            <person name="McGarry J.W."/>
            <person name="Darby A.C."/>
            <person name="Makepeace B.L."/>
        </authorList>
    </citation>
    <scope>NUCLEOTIDE SEQUENCE [LARGE SCALE GENOMIC DNA]</scope>
    <source>
        <strain evidence="5">UoL-UT</strain>
    </source>
</reference>
<evidence type="ECO:0000313" key="6">
    <source>
        <dbReference type="Proteomes" id="UP000288716"/>
    </source>
</evidence>
<feature type="domain" description="Small ribosomal subunit protein eS31" evidence="4">
    <location>
        <begin position="1"/>
        <end position="40"/>
    </location>
</feature>
<keyword evidence="6" id="KW-1185">Reference proteome</keyword>
<proteinExistence type="predicted"/>
<organism evidence="5 6">
    <name type="scientific">Leptotrombidium deliense</name>
    <dbReference type="NCBI Taxonomy" id="299467"/>
    <lineage>
        <taxon>Eukaryota</taxon>
        <taxon>Metazoa</taxon>
        <taxon>Ecdysozoa</taxon>
        <taxon>Arthropoda</taxon>
        <taxon>Chelicerata</taxon>
        <taxon>Arachnida</taxon>
        <taxon>Acari</taxon>
        <taxon>Acariformes</taxon>
        <taxon>Trombidiformes</taxon>
        <taxon>Prostigmata</taxon>
        <taxon>Anystina</taxon>
        <taxon>Parasitengona</taxon>
        <taxon>Trombiculoidea</taxon>
        <taxon>Trombiculidae</taxon>
        <taxon>Leptotrombidium</taxon>
    </lineage>
</organism>
<evidence type="ECO:0000256" key="1">
    <source>
        <dbReference type="ARBA" id="ARBA00022833"/>
    </source>
</evidence>
<dbReference type="InterPro" id="IPR011332">
    <property type="entry name" value="Ribosomal_zn-bd"/>
</dbReference>
<feature type="non-terminal residue" evidence="5">
    <location>
        <position position="1"/>
    </location>
</feature>
<dbReference type="InterPro" id="IPR038582">
    <property type="entry name" value="Ribosomal_eS31_euk-type_sf"/>
</dbReference>
<dbReference type="SUPFAM" id="SSF57829">
    <property type="entry name" value="Zn-binding ribosomal proteins"/>
    <property type="match status" value="1"/>
</dbReference>
<accession>A0A443RYN2</accession>
<keyword evidence="3" id="KW-0687">Ribonucleoprotein</keyword>
<evidence type="ECO:0000313" key="5">
    <source>
        <dbReference type="EMBL" id="RWS20169.1"/>
    </source>
</evidence>
<dbReference type="EMBL" id="NCKV01019528">
    <property type="protein sequence ID" value="RWS20169.1"/>
    <property type="molecule type" value="Genomic_DNA"/>
</dbReference>
<dbReference type="VEuPathDB" id="VectorBase:LDEU011871"/>
<dbReference type="GO" id="GO:0006412">
    <property type="term" value="P:translation"/>
    <property type="evidence" value="ECO:0007669"/>
    <property type="project" value="InterPro"/>
</dbReference>
<sequence length="49" mass="5576">VDENGKITRLRRECSNEECGAGVFMASHFDRQYCGKCGLTYVFSKPEDK</sequence>
<protein>
    <recommendedName>
        <fullName evidence="4">Small ribosomal subunit protein eS31 domain-containing protein</fullName>
    </recommendedName>
</protein>
<keyword evidence="1" id="KW-0862">Zinc</keyword>
<evidence type="ECO:0000256" key="3">
    <source>
        <dbReference type="ARBA" id="ARBA00023274"/>
    </source>
</evidence>
<name>A0A443RYN2_9ACAR</name>